<keyword evidence="3" id="KW-1185">Reference proteome</keyword>
<dbReference type="Gene3D" id="3.30.70.100">
    <property type="match status" value="1"/>
</dbReference>
<dbReference type="InterPro" id="IPR011008">
    <property type="entry name" value="Dimeric_a/b-barrel"/>
</dbReference>
<dbReference type="Proteomes" id="UP001283341">
    <property type="component" value="Unassembled WGS sequence"/>
</dbReference>
<dbReference type="PROSITE" id="PS51725">
    <property type="entry name" value="ABM"/>
    <property type="match status" value="1"/>
</dbReference>
<reference evidence="2" key="1">
    <citation type="journal article" date="2023" name="Mol. Phylogenet. Evol.">
        <title>Genome-scale phylogeny and comparative genomics of the fungal order Sordariales.</title>
        <authorList>
            <person name="Hensen N."/>
            <person name="Bonometti L."/>
            <person name="Westerberg I."/>
            <person name="Brannstrom I.O."/>
            <person name="Guillou S."/>
            <person name="Cros-Aarteil S."/>
            <person name="Calhoun S."/>
            <person name="Haridas S."/>
            <person name="Kuo A."/>
            <person name="Mondo S."/>
            <person name="Pangilinan J."/>
            <person name="Riley R."/>
            <person name="LaButti K."/>
            <person name="Andreopoulos B."/>
            <person name="Lipzen A."/>
            <person name="Chen C."/>
            <person name="Yan M."/>
            <person name="Daum C."/>
            <person name="Ng V."/>
            <person name="Clum A."/>
            <person name="Steindorff A."/>
            <person name="Ohm R.A."/>
            <person name="Martin F."/>
            <person name="Silar P."/>
            <person name="Natvig D.O."/>
            <person name="Lalanne C."/>
            <person name="Gautier V."/>
            <person name="Ament-Velasquez S.L."/>
            <person name="Kruys A."/>
            <person name="Hutchinson M.I."/>
            <person name="Powell A.J."/>
            <person name="Barry K."/>
            <person name="Miller A.N."/>
            <person name="Grigoriev I.V."/>
            <person name="Debuchy R."/>
            <person name="Gladieux P."/>
            <person name="Hiltunen Thoren M."/>
            <person name="Johannesson H."/>
        </authorList>
    </citation>
    <scope>NUCLEOTIDE SEQUENCE</scope>
    <source>
        <strain evidence="2">CBS 118394</strain>
    </source>
</reference>
<reference evidence="2" key="2">
    <citation type="submission" date="2023-06" db="EMBL/GenBank/DDBJ databases">
        <authorList>
            <consortium name="Lawrence Berkeley National Laboratory"/>
            <person name="Haridas S."/>
            <person name="Hensen N."/>
            <person name="Bonometti L."/>
            <person name="Westerberg I."/>
            <person name="Brannstrom I.O."/>
            <person name="Guillou S."/>
            <person name="Cros-Aarteil S."/>
            <person name="Calhoun S."/>
            <person name="Kuo A."/>
            <person name="Mondo S."/>
            <person name="Pangilinan J."/>
            <person name="Riley R."/>
            <person name="Labutti K."/>
            <person name="Andreopoulos B."/>
            <person name="Lipzen A."/>
            <person name="Chen C."/>
            <person name="Yanf M."/>
            <person name="Daum C."/>
            <person name="Ng V."/>
            <person name="Clum A."/>
            <person name="Steindorff A."/>
            <person name="Ohm R."/>
            <person name="Martin F."/>
            <person name="Silar P."/>
            <person name="Natvig D."/>
            <person name="Lalanne C."/>
            <person name="Gautier V."/>
            <person name="Ament-Velasquez S.L."/>
            <person name="Kruys A."/>
            <person name="Hutchinson M.I."/>
            <person name="Powell A.J."/>
            <person name="Barry K."/>
            <person name="Miller A.N."/>
            <person name="Grigoriev I.V."/>
            <person name="Debuchy R."/>
            <person name="Gladieux P."/>
            <person name="Thoren M.H."/>
            <person name="Johannesson H."/>
        </authorList>
    </citation>
    <scope>NUCLEOTIDE SEQUENCE</scope>
    <source>
        <strain evidence="2">CBS 118394</strain>
    </source>
</reference>
<comment type="caution">
    <text evidence="2">The sequence shown here is derived from an EMBL/GenBank/DDBJ whole genome shotgun (WGS) entry which is preliminary data.</text>
</comment>
<dbReference type="SUPFAM" id="SSF54909">
    <property type="entry name" value="Dimeric alpha+beta barrel"/>
    <property type="match status" value="1"/>
</dbReference>
<dbReference type="InterPro" id="IPR007138">
    <property type="entry name" value="ABM_dom"/>
</dbReference>
<dbReference type="EMBL" id="JAUEDM010000005">
    <property type="protein sequence ID" value="KAK3315858.1"/>
    <property type="molecule type" value="Genomic_DNA"/>
</dbReference>
<evidence type="ECO:0000259" key="1">
    <source>
        <dbReference type="PROSITE" id="PS51725"/>
    </source>
</evidence>
<gene>
    <name evidence="2" type="ORF">B0H66DRAFT_559893</name>
</gene>
<name>A0AAE0M1Z4_9PEZI</name>
<organism evidence="2 3">
    <name type="scientific">Apodospora peruviana</name>
    <dbReference type="NCBI Taxonomy" id="516989"/>
    <lineage>
        <taxon>Eukaryota</taxon>
        <taxon>Fungi</taxon>
        <taxon>Dikarya</taxon>
        <taxon>Ascomycota</taxon>
        <taxon>Pezizomycotina</taxon>
        <taxon>Sordariomycetes</taxon>
        <taxon>Sordariomycetidae</taxon>
        <taxon>Sordariales</taxon>
        <taxon>Lasiosphaeriaceae</taxon>
        <taxon>Apodospora</taxon>
    </lineage>
</organism>
<evidence type="ECO:0000313" key="3">
    <source>
        <dbReference type="Proteomes" id="UP001283341"/>
    </source>
</evidence>
<evidence type="ECO:0000313" key="2">
    <source>
        <dbReference type="EMBL" id="KAK3315858.1"/>
    </source>
</evidence>
<protein>
    <recommendedName>
        <fullName evidence="1">ABM domain-containing protein</fullName>
    </recommendedName>
</protein>
<proteinExistence type="predicted"/>
<dbReference type="AlphaFoldDB" id="A0AAE0M1Z4"/>
<feature type="domain" description="ABM" evidence="1">
    <location>
        <begin position="14"/>
        <end position="104"/>
    </location>
</feature>
<dbReference type="Pfam" id="PF03992">
    <property type="entry name" value="ABM"/>
    <property type="match status" value="1"/>
</dbReference>
<sequence length="121" mass="13972">MSSSTDPTTAVYGFTVLAHIYVSPEKSDAFLDAFQKCFDNITQNPLCQLFQVYRSLDVPGKFTLTEDWNGTPYDLFEVEHKKPYFLEYIAVTEPMWTEPREVYTIERARPTLTFSKIPVSV</sequence>
<accession>A0AAE0M1Z4</accession>